<dbReference type="PANTHER" id="PTHR21064:SF6">
    <property type="entry name" value="AMINOGLYCOSIDE PHOSPHOTRANSFERASE DOMAIN-CONTAINING PROTEIN"/>
    <property type="match status" value="1"/>
</dbReference>
<reference evidence="3" key="1">
    <citation type="submission" date="2023-03" db="EMBL/GenBank/DDBJ databases">
        <title>Bacterial isolates from washroom surfaces on a university campus.</title>
        <authorList>
            <person name="Holman D.B."/>
            <person name="Gzyl K.E."/>
            <person name="Taheri A.E."/>
        </authorList>
    </citation>
    <scope>NUCLEOTIDE SEQUENCE</scope>
    <source>
        <strain evidence="3">RD03</strain>
    </source>
</reference>
<name>A0AAW6T4H7_9BACI</name>
<dbReference type="Pfam" id="PF01636">
    <property type="entry name" value="APH"/>
    <property type="match status" value="1"/>
</dbReference>
<dbReference type="InterPro" id="IPR011009">
    <property type="entry name" value="Kinase-like_dom_sf"/>
</dbReference>
<dbReference type="PANTHER" id="PTHR21064">
    <property type="entry name" value="AMINOGLYCOSIDE PHOSPHOTRANSFERASE DOMAIN-CONTAINING PROTEIN-RELATED"/>
    <property type="match status" value="1"/>
</dbReference>
<dbReference type="InterPro" id="IPR050249">
    <property type="entry name" value="Pseudomonas-type_ThrB"/>
</dbReference>
<dbReference type="GO" id="GO:0009088">
    <property type="term" value="P:threonine biosynthetic process"/>
    <property type="evidence" value="ECO:0007669"/>
    <property type="project" value="TreeGrafter"/>
</dbReference>
<evidence type="ECO:0000259" key="2">
    <source>
        <dbReference type="Pfam" id="PF01636"/>
    </source>
</evidence>
<feature type="domain" description="Aminoglycoside phosphotransferase" evidence="2">
    <location>
        <begin position="36"/>
        <end position="272"/>
    </location>
</feature>
<protein>
    <submittedName>
        <fullName evidence="3">Phosphotransferase</fullName>
    </submittedName>
</protein>
<organism evidence="3 4">
    <name type="scientific">Heyndrickxia oleronia</name>
    <dbReference type="NCBI Taxonomy" id="38875"/>
    <lineage>
        <taxon>Bacteria</taxon>
        <taxon>Bacillati</taxon>
        <taxon>Bacillota</taxon>
        <taxon>Bacilli</taxon>
        <taxon>Bacillales</taxon>
        <taxon>Bacillaceae</taxon>
        <taxon>Heyndrickxia</taxon>
    </lineage>
</organism>
<dbReference type="InterPro" id="IPR002575">
    <property type="entry name" value="Aminoglycoside_PTrfase"/>
</dbReference>
<evidence type="ECO:0000313" key="4">
    <source>
        <dbReference type="Proteomes" id="UP001159179"/>
    </source>
</evidence>
<dbReference type="SUPFAM" id="SSF56112">
    <property type="entry name" value="Protein kinase-like (PK-like)"/>
    <property type="match status" value="1"/>
</dbReference>
<proteinExistence type="inferred from homology"/>
<evidence type="ECO:0000313" key="3">
    <source>
        <dbReference type="EMBL" id="MDH5163957.1"/>
    </source>
</evidence>
<evidence type="ECO:0000256" key="1">
    <source>
        <dbReference type="ARBA" id="ARBA00038240"/>
    </source>
</evidence>
<dbReference type="RefSeq" id="WP_280618630.1">
    <property type="nucleotide sequence ID" value="NZ_JAROYP010000021.1"/>
</dbReference>
<dbReference type="AlphaFoldDB" id="A0AAW6T4H7"/>
<dbReference type="GO" id="GO:0004413">
    <property type="term" value="F:homoserine kinase activity"/>
    <property type="evidence" value="ECO:0007669"/>
    <property type="project" value="TreeGrafter"/>
</dbReference>
<dbReference type="Gene3D" id="3.30.200.20">
    <property type="entry name" value="Phosphorylase Kinase, domain 1"/>
    <property type="match status" value="1"/>
</dbReference>
<dbReference type="EMBL" id="JAROYP010000021">
    <property type="protein sequence ID" value="MDH5163957.1"/>
    <property type="molecule type" value="Genomic_DNA"/>
</dbReference>
<comment type="caution">
    <text evidence="3">The sequence shown here is derived from an EMBL/GenBank/DDBJ whole genome shotgun (WGS) entry which is preliminary data.</text>
</comment>
<gene>
    <name evidence="3" type="ORF">P5X88_23760</name>
</gene>
<dbReference type="Proteomes" id="UP001159179">
    <property type="component" value="Unassembled WGS sequence"/>
</dbReference>
<sequence>MLAVAYSTLSEKAISDYIAENYHIKPIEVNYLIRGINDTYVVKDDHSKYVFRVYRSDWRSHEDEVAFELELLIYLKNQGIPVSYPIAKIDGHHINTLYVPEGKRFGVLFSYADGEETPIDNENISLLFGKAVAELHQKTTNFTSNKQRSELNLEFLIDHPLEVIQKAMVHRSEDFTFIEEVAIKLKNRIQELEPKGLDWGICHGDLHGNQNISFCNDLTYTHYDFDICGYGWRAYDIAEFRLARQYHTNGDKELLERLWSAFLEGYTSIRELSQNDLAAIPVFVWIRELWLMGLCFQLRHIDGGIDTGDDFIDEKIDIFKKVQL</sequence>
<dbReference type="Gene3D" id="3.90.1200.10">
    <property type="match status" value="1"/>
</dbReference>
<comment type="similarity">
    <text evidence="1">Belongs to the pseudomonas-type ThrB family.</text>
</comment>
<accession>A0AAW6T4H7</accession>